<feature type="domain" description="NmrA-like" evidence="3">
    <location>
        <begin position="7"/>
        <end position="282"/>
    </location>
</feature>
<name>A0A9W7XRH1_9FUNG</name>
<dbReference type="SUPFAM" id="SSF51735">
    <property type="entry name" value="NAD(P)-binding Rossmann-fold domains"/>
    <property type="match status" value="1"/>
</dbReference>
<evidence type="ECO:0000256" key="2">
    <source>
        <dbReference type="ARBA" id="ARBA00022857"/>
    </source>
</evidence>
<dbReference type="InterPro" id="IPR051164">
    <property type="entry name" value="NmrA-like_oxidored"/>
</dbReference>
<organism evidence="4 5">
    <name type="scientific">Coemansia asiatica</name>
    <dbReference type="NCBI Taxonomy" id="1052880"/>
    <lineage>
        <taxon>Eukaryota</taxon>
        <taxon>Fungi</taxon>
        <taxon>Fungi incertae sedis</taxon>
        <taxon>Zoopagomycota</taxon>
        <taxon>Kickxellomycotina</taxon>
        <taxon>Kickxellomycetes</taxon>
        <taxon>Kickxellales</taxon>
        <taxon>Kickxellaceae</taxon>
        <taxon>Coemansia</taxon>
    </lineage>
</organism>
<dbReference type="InterPro" id="IPR036291">
    <property type="entry name" value="NAD(P)-bd_dom_sf"/>
</dbReference>
<sequence length="311" mass="34674">MTHDSLSIVIFGATGNQGGSVLRTLAAHKTAYRIRAVTRSLNQTKAAQLSMLMPHVDWVEADLDDKQSLLKAVTGADMVFGVTPSIQSAKLRKMNKSLDTEFEQGKRLVDACIEQKVGMLVFSTLPSPRKITRGQITGVNHYENKYRIQQYLLQCKPKIQVAAIQLAVYYQNNMQNARWNDQGNEVVFGYPGHPDRKLAYADVERDTGAMVKYIVDNRDSCNGKVFPVVSGYYSPSDIAVAFTSITGICARAIEVPLSFVKDPHYKAMFEFYAGFDMFAESALDTDQALTTPERFWRASGFSGPPKPMVYL</sequence>
<dbReference type="PANTHER" id="PTHR42748:SF7">
    <property type="entry name" value="NMRA LIKE REDOX SENSOR 1-RELATED"/>
    <property type="match status" value="1"/>
</dbReference>
<dbReference type="EMBL" id="JANBOH010000015">
    <property type="protein sequence ID" value="KAJ1647971.1"/>
    <property type="molecule type" value="Genomic_DNA"/>
</dbReference>
<dbReference type="Gene3D" id="3.90.25.10">
    <property type="entry name" value="UDP-galactose 4-epimerase, domain 1"/>
    <property type="match status" value="1"/>
</dbReference>
<accession>A0A9W7XRH1</accession>
<dbReference type="PANTHER" id="PTHR42748">
    <property type="entry name" value="NITROGEN METABOLITE REPRESSION PROTEIN NMRA FAMILY MEMBER"/>
    <property type="match status" value="1"/>
</dbReference>
<dbReference type="Pfam" id="PF05368">
    <property type="entry name" value="NmrA"/>
    <property type="match status" value="1"/>
</dbReference>
<keyword evidence="2" id="KW-0521">NADP</keyword>
<evidence type="ECO:0000313" key="4">
    <source>
        <dbReference type="EMBL" id="KAJ1647971.1"/>
    </source>
</evidence>
<reference evidence="4" key="1">
    <citation type="submission" date="2022-07" db="EMBL/GenBank/DDBJ databases">
        <title>Phylogenomic reconstructions and comparative analyses of Kickxellomycotina fungi.</title>
        <authorList>
            <person name="Reynolds N.K."/>
            <person name="Stajich J.E."/>
            <person name="Barry K."/>
            <person name="Grigoriev I.V."/>
            <person name="Crous P."/>
            <person name="Smith M.E."/>
        </authorList>
    </citation>
    <scope>NUCLEOTIDE SEQUENCE</scope>
    <source>
        <strain evidence="4">NBRC 105413</strain>
    </source>
</reference>
<dbReference type="InterPro" id="IPR008030">
    <property type="entry name" value="NmrA-like"/>
</dbReference>
<proteinExistence type="inferred from homology"/>
<keyword evidence="5" id="KW-1185">Reference proteome</keyword>
<gene>
    <name evidence="4" type="ORF">LPJ64_000719</name>
</gene>
<dbReference type="Proteomes" id="UP001145021">
    <property type="component" value="Unassembled WGS sequence"/>
</dbReference>
<evidence type="ECO:0000259" key="3">
    <source>
        <dbReference type="Pfam" id="PF05368"/>
    </source>
</evidence>
<evidence type="ECO:0000313" key="5">
    <source>
        <dbReference type="Proteomes" id="UP001145021"/>
    </source>
</evidence>
<evidence type="ECO:0000256" key="1">
    <source>
        <dbReference type="ARBA" id="ARBA00006328"/>
    </source>
</evidence>
<dbReference type="AlphaFoldDB" id="A0A9W7XRH1"/>
<comment type="similarity">
    <text evidence="1">Belongs to the NmrA-type oxidoreductase family.</text>
</comment>
<protein>
    <recommendedName>
        <fullName evidence="3">NmrA-like domain-containing protein</fullName>
    </recommendedName>
</protein>
<dbReference type="Gene3D" id="3.40.50.720">
    <property type="entry name" value="NAD(P)-binding Rossmann-like Domain"/>
    <property type="match status" value="1"/>
</dbReference>
<comment type="caution">
    <text evidence="4">The sequence shown here is derived from an EMBL/GenBank/DDBJ whole genome shotgun (WGS) entry which is preliminary data.</text>
</comment>